<evidence type="ECO:0000313" key="2">
    <source>
        <dbReference type="Proteomes" id="UP000199112"/>
    </source>
</evidence>
<evidence type="ECO:0000313" key="1">
    <source>
        <dbReference type="EMBL" id="SEH12874.1"/>
    </source>
</evidence>
<dbReference type="EMBL" id="FNWL01000001">
    <property type="protein sequence ID" value="SEH12874.1"/>
    <property type="molecule type" value="Genomic_DNA"/>
</dbReference>
<protein>
    <submittedName>
        <fullName evidence="1">Uncharacterized protein</fullName>
    </submittedName>
</protein>
<accession>A0A1H6FSY4</accession>
<gene>
    <name evidence="1" type="ORF">SAMN04487967_1005</name>
</gene>
<proteinExistence type="predicted"/>
<reference evidence="2" key="1">
    <citation type="submission" date="2016-10" db="EMBL/GenBank/DDBJ databases">
        <authorList>
            <person name="Varghese N."/>
            <person name="Submissions S."/>
        </authorList>
    </citation>
    <scope>NUCLEOTIDE SEQUENCE [LARGE SCALE GENOMIC DNA]</scope>
    <source>
        <strain evidence="2">CGMCC 1.8981</strain>
    </source>
</reference>
<dbReference type="AlphaFoldDB" id="A0A1H6FSY4"/>
<keyword evidence="2" id="KW-1185">Reference proteome</keyword>
<dbReference type="RefSeq" id="WP_139305375.1">
    <property type="nucleotide sequence ID" value="NZ_FNWL01000001.1"/>
</dbReference>
<name>A0A1H6FSY4_9EURY</name>
<organism evidence="1 2">
    <name type="scientific">Natronorubrum sediminis</name>
    <dbReference type="NCBI Taxonomy" id="640943"/>
    <lineage>
        <taxon>Archaea</taxon>
        <taxon>Methanobacteriati</taxon>
        <taxon>Methanobacteriota</taxon>
        <taxon>Stenosarchaea group</taxon>
        <taxon>Halobacteria</taxon>
        <taxon>Halobacteriales</taxon>
        <taxon>Natrialbaceae</taxon>
        <taxon>Natronorubrum</taxon>
    </lineage>
</organism>
<sequence>MSPSHIRIDIDRFARVADLSVETAYSILATGRTRISIYLLSRAEPTLTLESLASGMTRLDGVSLERARVSLVHEILPKLEDYGVLGYELQGEELSVDGPIVGLEDPLGVVVETVETPVRTGVDR</sequence>
<dbReference type="OrthoDB" id="247722at2157"/>
<dbReference type="Proteomes" id="UP000199112">
    <property type="component" value="Unassembled WGS sequence"/>
</dbReference>